<accession>A0A4Y7KF92</accession>
<name>A0A4Y7KF92_PAPSO</name>
<dbReference type="Proteomes" id="UP000316621">
    <property type="component" value="Chromosome 7"/>
</dbReference>
<reference evidence="1 2" key="1">
    <citation type="journal article" date="2018" name="Science">
        <title>The opium poppy genome and morphinan production.</title>
        <authorList>
            <person name="Guo L."/>
            <person name="Winzer T."/>
            <person name="Yang X."/>
            <person name="Li Y."/>
            <person name="Ning Z."/>
            <person name="He Z."/>
            <person name="Teodor R."/>
            <person name="Lu Y."/>
            <person name="Bowser T.A."/>
            <person name="Graham I.A."/>
            <person name="Ye K."/>
        </authorList>
    </citation>
    <scope>NUCLEOTIDE SEQUENCE [LARGE SCALE GENOMIC DNA]</scope>
    <source>
        <strain evidence="2">cv. HN1</strain>
        <tissue evidence="1">Leaves</tissue>
    </source>
</reference>
<evidence type="ECO:0000313" key="2">
    <source>
        <dbReference type="Proteomes" id="UP000316621"/>
    </source>
</evidence>
<protein>
    <submittedName>
        <fullName evidence="1">Uncharacterized protein</fullName>
    </submittedName>
</protein>
<gene>
    <name evidence="1" type="ORF">C5167_034183</name>
</gene>
<keyword evidence="2" id="KW-1185">Reference proteome</keyword>
<dbReference type="AlphaFoldDB" id="A0A4Y7KF92"/>
<proteinExistence type="predicted"/>
<sequence>MSSCVAPRPPMCLSKVVGSILPANDVARNGDLWCTKCEAKVDIHHKDTAKAAVVSGFPQILHQAVDFRITLNSFNMKQNIPTSFTVPRIKLPYPACAFWIRRRFFFQM</sequence>
<dbReference type="EMBL" id="CM010721">
    <property type="protein sequence ID" value="RZC71010.1"/>
    <property type="molecule type" value="Genomic_DNA"/>
</dbReference>
<organism evidence="1 2">
    <name type="scientific">Papaver somniferum</name>
    <name type="common">Opium poppy</name>
    <dbReference type="NCBI Taxonomy" id="3469"/>
    <lineage>
        <taxon>Eukaryota</taxon>
        <taxon>Viridiplantae</taxon>
        <taxon>Streptophyta</taxon>
        <taxon>Embryophyta</taxon>
        <taxon>Tracheophyta</taxon>
        <taxon>Spermatophyta</taxon>
        <taxon>Magnoliopsida</taxon>
        <taxon>Ranunculales</taxon>
        <taxon>Papaveraceae</taxon>
        <taxon>Papaveroideae</taxon>
        <taxon>Papaver</taxon>
    </lineage>
</organism>
<evidence type="ECO:0000313" key="1">
    <source>
        <dbReference type="EMBL" id="RZC71010.1"/>
    </source>
</evidence>
<dbReference type="Gramene" id="RZC71010">
    <property type="protein sequence ID" value="RZC71010"/>
    <property type="gene ID" value="C5167_034183"/>
</dbReference>